<keyword evidence="6" id="KW-0597">Phosphoprotein</keyword>
<feature type="coiled-coil region" evidence="7">
    <location>
        <begin position="108"/>
        <end position="142"/>
    </location>
</feature>
<keyword evidence="11" id="KW-1185">Reference proteome</keyword>
<keyword evidence="7" id="KW-0175">Coiled coil</keyword>
<dbReference type="Pfam" id="PF12833">
    <property type="entry name" value="HTH_18"/>
    <property type="match status" value="1"/>
</dbReference>
<organism evidence="10 11">
    <name type="scientific">Gemmiger formicilis</name>
    <dbReference type="NCBI Taxonomy" id="745368"/>
    <lineage>
        <taxon>Bacteria</taxon>
        <taxon>Bacillati</taxon>
        <taxon>Bacillota</taxon>
        <taxon>Clostridia</taxon>
        <taxon>Eubacteriales</taxon>
        <taxon>Gemmiger</taxon>
    </lineage>
</organism>
<dbReference type="SMART" id="SM00342">
    <property type="entry name" value="HTH_ARAC"/>
    <property type="match status" value="1"/>
</dbReference>
<dbReference type="Gene3D" id="1.10.10.60">
    <property type="entry name" value="Homeodomain-like"/>
    <property type="match status" value="2"/>
</dbReference>
<dbReference type="AlphaFoldDB" id="A0A1T4XCE1"/>
<evidence type="ECO:0000259" key="8">
    <source>
        <dbReference type="PROSITE" id="PS01124"/>
    </source>
</evidence>
<dbReference type="GO" id="GO:0043565">
    <property type="term" value="F:sequence-specific DNA binding"/>
    <property type="evidence" value="ECO:0007669"/>
    <property type="project" value="InterPro"/>
</dbReference>
<evidence type="ECO:0000256" key="2">
    <source>
        <dbReference type="ARBA" id="ARBA00023015"/>
    </source>
</evidence>
<dbReference type="Gene3D" id="3.40.50.2300">
    <property type="match status" value="1"/>
</dbReference>
<dbReference type="InterPro" id="IPR020449">
    <property type="entry name" value="Tscrpt_reg_AraC-type_HTH"/>
</dbReference>
<dbReference type="PRINTS" id="PR00032">
    <property type="entry name" value="HTHARAC"/>
</dbReference>
<accession>A0A1T4XCE1</accession>
<evidence type="ECO:0000256" key="7">
    <source>
        <dbReference type="SAM" id="Coils"/>
    </source>
</evidence>
<name>A0A1T4XCE1_9FIRM</name>
<dbReference type="PANTHER" id="PTHR43280:SF2">
    <property type="entry name" value="HTH-TYPE TRANSCRIPTIONAL REGULATOR EXSA"/>
    <property type="match status" value="1"/>
</dbReference>
<dbReference type="PANTHER" id="PTHR43280">
    <property type="entry name" value="ARAC-FAMILY TRANSCRIPTIONAL REGULATOR"/>
    <property type="match status" value="1"/>
</dbReference>
<dbReference type="PROSITE" id="PS01124">
    <property type="entry name" value="HTH_ARAC_FAMILY_2"/>
    <property type="match status" value="1"/>
</dbReference>
<feature type="modified residue" description="4-aspartylphosphate" evidence="6">
    <location>
        <position position="54"/>
    </location>
</feature>
<dbReference type="InterPro" id="IPR018060">
    <property type="entry name" value="HTH_AraC"/>
</dbReference>
<proteinExistence type="predicted"/>
<dbReference type="SUPFAM" id="SSF46689">
    <property type="entry name" value="Homeodomain-like"/>
    <property type="match status" value="2"/>
</dbReference>
<feature type="domain" description="HTH araC/xylS-type" evidence="8">
    <location>
        <begin position="400"/>
        <end position="498"/>
    </location>
</feature>
<evidence type="ECO:0000313" key="10">
    <source>
        <dbReference type="EMBL" id="SKA87109.1"/>
    </source>
</evidence>
<sequence>MYKILIVDDESIEREGISFLIEKYKLPLEVAQATNGKTALEYMRTHPVDILLTDVKMPQMDGLELARHTFEKYPDVRILVFSAYGEFEFAKKAMAAQAVSYLLKPIEVDEFQRVMAQILAQCDELAEKKKDEQQRGEEYRQQLLFRLVTGTGLGKAHITEEWFSGQTLCLLHVQTENDYFATNEDAFCQMLKDCTKYKFEYINTYPDEAFVLFYSKYDLSDRLGDKLKGIQEKLRQNGCEASLLLGIDFTGLENISARAQALSRIRNELYEAPDALLLEKEIGESVSYYAEAIEKLRAEVQAALNEHHPEIFLSTVQRLIQQLGQNCSLSKMYMYHVLYDLLAQMYRAYGIQDRNEIGRGINRVLSCNTAAAMCGVLEEIMASLQGTPEPQTEDSSAIIRQVQKIVDAEYGEPLSLEYIAEKVYITPSYLSYIFKQMTGQNLIKYITDLRMYKARRMVADGNLKISQIARNCGYDNPSYFNKLFKNYFGVTPRQYREGERDESIV</sequence>
<reference evidence="10 11" key="1">
    <citation type="submission" date="2017-02" db="EMBL/GenBank/DDBJ databases">
        <authorList>
            <person name="Peterson S.W."/>
        </authorList>
    </citation>
    <scope>NUCLEOTIDE SEQUENCE [LARGE SCALE GENOMIC DNA]</scope>
    <source>
        <strain evidence="10 11">ATCC 27749</strain>
    </source>
</reference>
<evidence type="ECO:0000256" key="3">
    <source>
        <dbReference type="ARBA" id="ARBA00023125"/>
    </source>
</evidence>
<dbReference type="InterPro" id="IPR011006">
    <property type="entry name" value="CheY-like_superfamily"/>
</dbReference>
<gene>
    <name evidence="10" type="ORF">SAMN02745178_01686</name>
</gene>
<keyword evidence="2" id="KW-0805">Transcription regulation</keyword>
<dbReference type="SUPFAM" id="SSF52172">
    <property type="entry name" value="CheY-like"/>
    <property type="match status" value="1"/>
</dbReference>
<dbReference type="STRING" id="745368.SAMN02745178_01686"/>
<protein>
    <recommendedName>
        <fullName evidence="1">Stage 0 sporulation protein A homolog</fullName>
    </recommendedName>
</protein>
<dbReference type="GO" id="GO:0000160">
    <property type="term" value="P:phosphorelay signal transduction system"/>
    <property type="evidence" value="ECO:0007669"/>
    <property type="project" value="InterPro"/>
</dbReference>
<dbReference type="InterPro" id="IPR018062">
    <property type="entry name" value="HTH_AraC-typ_CS"/>
</dbReference>
<dbReference type="GO" id="GO:0003700">
    <property type="term" value="F:DNA-binding transcription factor activity"/>
    <property type="evidence" value="ECO:0007669"/>
    <property type="project" value="InterPro"/>
</dbReference>
<dbReference type="Pfam" id="PF00072">
    <property type="entry name" value="Response_reg"/>
    <property type="match status" value="1"/>
</dbReference>
<feature type="domain" description="Response regulatory" evidence="9">
    <location>
        <begin position="3"/>
        <end position="119"/>
    </location>
</feature>
<dbReference type="CDD" id="cd17536">
    <property type="entry name" value="REC_YesN-like"/>
    <property type="match status" value="1"/>
</dbReference>
<evidence type="ECO:0000259" key="9">
    <source>
        <dbReference type="PROSITE" id="PS50110"/>
    </source>
</evidence>
<evidence type="ECO:0000256" key="5">
    <source>
        <dbReference type="ARBA" id="ARBA00024867"/>
    </source>
</evidence>
<dbReference type="InterPro" id="IPR009057">
    <property type="entry name" value="Homeodomain-like_sf"/>
</dbReference>
<evidence type="ECO:0000256" key="6">
    <source>
        <dbReference type="PROSITE-ProRule" id="PRU00169"/>
    </source>
</evidence>
<dbReference type="SMART" id="SM00448">
    <property type="entry name" value="REC"/>
    <property type="match status" value="1"/>
</dbReference>
<evidence type="ECO:0000256" key="4">
    <source>
        <dbReference type="ARBA" id="ARBA00023163"/>
    </source>
</evidence>
<dbReference type="InterPro" id="IPR001789">
    <property type="entry name" value="Sig_transdc_resp-reg_receiver"/>
</dbReference>
<keyword evidence="3" id="KW-0238">DNA-binding</keyword>
<evidence type="ECO:0000256" key="1">
    <source>
        <dbReference type="ARBA" id="ARBA00018672"/>
    </source>
</evidence>
<dbReference type="EMBL" id="FUYF01000008">
    <property type="protein sequence ID" value="SKA87109.1"/>
    <property type="molecule type" value="Genomic_DNA"/>
</dbReference>
<keyword evidence="4" id="KW-0804">Transcription</keyword>
<dbReference type="PROSITE" id="PS00041">
    <property type="entry name" value="HTH_ARAC_FAMILY_1"/>
    <property type="match status" value="1"/>
</dbReference>
<dbReference type="PROSITE" id="PS50110">
    <property type="entry name" value="RESPONSE_REGULATORY"/>
    <property type="match status" value="1"/>
</dbReference>
<dbReference type="Proteomes" id="UP000190286">
    <property type="component" value="Unassembled WGS sequence"/>
</dbReference>
<evidence type="ECO:0000313" key="11">
    <source>
        <dbReference type="Proteomes" id="UP000190286"/>
    </source>
</evidence>
<comment type="function">
    <text evidence="5">May play the central regulatory role in sporulation. It may be an element of the effector pathway responsible for the activation of sporulation genes in response to nutritional stress. Spo0A may act in concert with spo0H (a sigma factor) to control the expression of some genes that are critical to the sporulation process.</text>
</comment>